<evidence type="ECO:0000259" key="1">
    <source>
        <dbReference type="Pfam" id="PF07883"/>
    </source>
</evidence>
<dbReference type="SUPFAM" id="SSF51182">
    <property type="entry name" value="RmlC-like cupins"/>
    <property type="match status" value="1"/>
</dbReference>
<evidence type="ECO:0000313" key="2">
    <source>
        <dbReference type="EMBL" id="MFC4828105.1"/>
    </source>
</evidence>
<dbReference type="Pfam" id="PF07883">
    <property type="entry name" value="Cupin_2"/>
    <property type="match status" value="1"/>
</dbReference>
<dbReference type="Proteomes" id="UP001595960">
    <property type="component" value="Unassembled WGS sequence"/>
</dbReference>
<proteinExistence type="predicted"/>
<dbReference type="InterPro" id="IPR014710">
    <property type="entry name" value="RmlC-like_jellyroll"/>
</dbReference>
<sequence length="116" mass="12542">MNDAERDELTANLRRTEIQRAASSIAGREIVQVLTEIPVGVSSGWHHHPGEEIGYIIGGTVRMEIRDAPTLTLNTGDGFLIPPGVAHNATDLGPEVGRMLSTYLVDDSRPLSTLEP</sequence>
<accession>A0ABV9R3C1</accession>
<dbReference type="PANTHER" id="PTHR38599">
    <property type="entry name" value="CUPIN DOMAIN PROTEIN (AFU_ORTHOLOGUE AFUA_3G13620)"/>
    <property type="match status" value="1"/>
</dbReference>
<comment type="caution">
    <text evidence="2">The sequence shown here is derived from an EMBL/GenBank/DDBJ whole genome shotgun (WGS) entry which is preliminary data.</text>
</comment>
<dbReference type="InterPro" id="IPR013096">
    <property type="entry name" value="Cupin_2"/>
</dbReference>
<dbReference type="Gene3D" id="2.60.120.10">
    <property type="entry name" value="Jelly Rolls"/>
    <property type="match status" value="1"/>
</dbReference>
<organism evidence="2 3">
    <name type="scientific">Agromyces aurantiacus</name>
    <dbReference type="NCBI Taxonomy" id="165814"/>
    <lineage>
        <taxon>Bacteria</taxon>
        <taxon>Bacillati</taxon>
        <taxon>Actinomycetota</taxon>
        <taxon>Actinomycetes</taxon>
        <taxon>Micrococcales</taxon>
        <taxon>Microbacteriaceae</taxon>
        <taxon>Agromyces</taxon>
    </lineage>
</organism>
<feature type="domain" description="Cupin type-2" evidence="1">
    <location>
        <begin position="34"/>
        <end position="103"/>
    </location>
</feature>
<dbReference type="InterPro" id="IPR011051">
    <property type="entry name" value="RmlC_Cupin_sf"/>
</dbReference>
<gene>
    <name evidence="2" type="ORF">ACFPER_04835</name>
</gene>
<reference evidence="3" key="1">
    <citation type="journal article" date="2019" name="Int. J. Syst. Evol. Microbiol.">
        <title>The Global Catalogue of Microorganisms (GCM) 10K type strain sequencing project: providing services to taxonomists for standard genome sequencing and annotation.</title>
        <authorList>
            <consortium name="The Broad Institute Genomics Platform"/>
            <consortium name="The Broad Institute Genome Sequencing Center for Infectious Disease"/>
            <person name="Wu L."/>
            <person name="Ma J."/>
        </authorList>
    </citation>
    <scope>NUCLEOTIDE SEQUENCE [LARGE SCALE GENOMIC DNA]</scope>
    <source>
        <strain evidence="3">CGMCC 1.12192</strain>
    </source>
</reference>
<keyword evidence="3" id="KW-1185">Reference proteome</keyword>
<evidence type="ECO:0000313" key="3">
    <source>
        <dbReference type="Proteomes" id="UP001595960"/>
    </source>
</evidence>
<dbReference type="PANTHER" id="PTHR38599:SF1">
    <property type="entry name" value="CUPIN DOMAIN PROTEIN (AFU_ORTHOLOGUE AFUA_3G13620)"/>
    <property type="match status" value="1"/>
</dbReference>
<name>A0ABV9R3C1_9MICO</name>
<dbReference type="CDD" id="cd02235">
    <property type="entry name" value="cupin_BLL4011-like"/>
    <property type="match status" value="1"/>
</dbReference>
<protein>
    <submittedName>
        <fullName evidence="2">Cupin domain-containing protein</fullName>
    </submittedName>
</protein>
<dbReference type="EMBL" id="JBHSJC010000001">
    <property type="protein sequence ID" value="MFC4828105.1"/>
    <property type="molecule type" value="Genomic_DNA"/>
</dbReference>
<dbReference type="RefSeq" id="WP_204391029.1">
    <property type="nucleotide sequence ID" value="NZ_JAFBBW010000001.1"/>
</dbReference>